<dbReference type="PANTHER" id="PTHR16130">
    <property type="entry name" value="LYSOSOMAL COBALAMIN TRANSPORTER-RELATED"/>
    <property type="match status" value="1"/>
</dbReference>
<keyword evidence="5" id="KW-0846">Cobalamin</keyword>
<feature type="transmembrane region" description="Helical" evidence="12">
    <location>
        <begin position="187"/>
        <end position="214"/>
    </location>
</feature>
<accession>A0A381LEW0</accession>
<dbReference type="OrthoDB" id="73273at2759"/>
<evidence type="ECO:0000256" key="5">
    <source>
        <dbReference type="ARBA" id="ARBA00022628"/>
    </source>
</evidence>
<keyword evidence="6 12" id="KW-0812">Transmembrane</keyword>
<feature type="transmembrane region" description="Helical" evidence="12">
    <location>
        <begin position="6"/>
        <end position="27"/>
    </location>
</feature>
<comment type="similarity">
    <text evidence="2">Belongs to the LIMR family. LMBRD1 subfamily.</text>
</comment>
<dbReference type="GO" id="GO:0005774">
    <property type="term" value="C:vacuolar membrane"/>
    <property type="evidence" value="ECO:0007669"/>
    <property type="project" value="TreeGrafter"/>
</dbReference>
<evidence type="ECO:0000256" key="12">
    <source>
        <dbReference type="SAM" id="Phobius"/>
    </source>
</evidence>
<dbReference type="GO" id="GO:0072665">
    <property type="term" value="P:protein localization to vacuole"/>
    <property type="evidence" value="ECO:0007669"/>
    <property type="project" value="TreeGrafter"/>
</dbReference>
<feature type="transmembrane region" description="Helical" evidence="12">
    <location>
        <begin position="374"/>
        <end position="396"/>
    </location>
</feature>
<feature type="transmembrane region" description="Helical" evidence="12">
    <location>
        <begin position="140"/>
        <end position="162"/>
    </location>
</feature>
<name>A0A381LEW0_BLUGR</name>
<evidence type="ECO:0000256" key="11">
    <source>
        <dbReference type="ARBA" id="ARBA00025515"/>
    </source>
</evidence>
<evidence type="ECO:0000256" key="4">
    <source>
        <dbReference type="ARBA" id="ARBA00022448"/>
    </source>
</evidence>
<evidence type="ECO:0000256" key="3">
    <source>
        <dbReference type="ARBA" id="ARBA00017088"/>
    </source>
</evidence>
<feature type="transmembrane region" description="Helical" evidence="12">
    <location>
        <begin position="417"/>
        <end position="439"/>
    </location>
</feature>
<dbReference type="Pfam" id="PF04791">
    <property type="entry name" value="LMBR1"/>
    <property type="match status" value="1"/>
</dbReference>
<evidence type="ECO:0000256" key="6">
    <source>
        <dbReference type="ARBA" id="ARBA00022692"/>
    </source>
</evidence>
<dbReference type="PANTHER" id="PTHR16130:SF2">
    <property type="entry name" value="LYSOSOMAL COBALAMIN TRANSPORT ESCORT PROTEIN LMBD1"/>
    <property type="match status" value="1"/>
</dbReference>
<feature type="transmembrane region" description="Helical" evidence="12">
    <location>
        <begin position="311"/>
        <end position="333"/>
    </location>
</feature>
<gene>
    <name evidence="13" type="ORF">BGT96224V2_LOCUS5190</name>
</gene>
<evidence type="ECO:0000256" key="2">
    <source>
        <dbReference type="ARBA" id="ARBA00009901"/>
    </source>
</evidence>
<reference evidence="13" key="1">
    <citation type="submission" date="2018-07" db="EMBL/GenBank/DDBJ databases">
        <authorList>
            <person name="Quirk P.G."/>
            <person name="Krulwich T.A."/>
        </authorList>
    </citation>
    <scope>NUCLEOTIDE SEQUENCE</scope>
    <source>
        <strain evidence="13">96224</strain>
    </source>
</reference>
<proteinExistence type="inferred from homology"/>
<evidence type="ECO:0000256" key="8">
    <source>
        <dbReference type="ARBA" id="ARBA00023136"/>
    </source>
</evidence>
<dbReference type="AlphaFoldDB" id="A0A381LEW0"/>
<comment type="subcellular location">
    <subcellularLocation>
        <location evidence="1">Lysosome membrane</location>
        <topology evidence="1">Multi-pass membrane protein</topology>
    </subcellularLocation>
</comment>
<dbReference type="EMBL" id="UIGY01000161">
    <property type="protein sequence ID" value="SUZ12120.1"/>
    <property type="molecule type" value="Genomic_DNA"/>
</dbReference>
<protein>
    <recommendedName>
        <fullName evidence="3">Probable lysosomal cobalamin transporter</fullName>
    </recommendedName>
</protein>
<evidence type="ECO:0000256" key="9">
    <source>
        <dbReference type="ARBA" id="ARBA00023228"/>
    </source>
</evidence>
<comment type="function">
    <text evidence="11">Probable lysosomal cobalamin transporter. Required to export cobalamin from lysosomes allowing its conversion to cofactors.</text>
</comment>
<evidence type="ECO:0000256" key="1">
    <source>
        <dbReference type="ARBA" id="ARBA00004155"/>
    </source>
</evidence>
<sequence>MTFTSITLIWMFYGIAILLAALGASILTNSYQIPRGRSAIVTFTTIIVLTCALATLLLIPVDIALISSTNSANQGVKKKWATPETVRNLIQGLKLCYIALFAIDTVMCLLVVPFTYFFYEEYDEIESEDSRQNFGHRLLGALKYSFIFILLVIISFTVGFFIPMAKDPNFNFEYFKHLLIKSHGERALAFILDLFISLGILLLIYYTAVGVAVFPISIIKTIPSQSVPQLYETTTSALAQNRQLQRQIEVRHNSNNIPLSTKYQRQLEALVREERTLVRRERLAAETSSLEESSLYRICDKFSPIFRPFKIFQGAILLTFFIIIWVSMLVAIIDKAKNSICQQGCGYSLGTIEFSSPTNYLLNQASRITPLEHVITTLILIFLFSSSVYGISVIGIRFLWIKIFEIRKRRTEPQAMLIMSVMLTLIVLAIDYSFFMIVAPQYLRYGTQTFCDNTSDHYKGKSDCSNNPELVKLCSQLPPDHVSGIACTASVMSSMLNQLAINFPFLGAFQFWSQSIFLAVSIVAIFIALLLGTKINLRKFEDIAEADEDERLLAPNEPRYGTIWHGERGKFMTNPLIAGVDNVNNTNR</sequence>
<feature type="transmembrane region" description="Helical" evidence="12">
    <location>
        <begin position="97"/>
        <end position="119"/>
    </location>
</feature>
<evidence type="ECO:0000313" key="13">
    <source>
        <dbReference type="EMBL" id="SUZ12120.1"/>
    </source>
</evidence>
<evidence type="ECO:0000256" key="10">
    <source>
        <dbReference type="ARBA" id="ARBA00023285"/>
    </source>
</evidence>
<keyword evidence="9" id="KW-0458">Lysosome</keyword>
<dbReference type="InterPro" id="IPR006876">
    <property type="entry name" value="LMBR1-like_membr_prot"/>
</dbReference>
<keyword evidence="7 12" id="KW-1133">Transmembrane helix</keyword>
<feature type="transmembrane region" description="Helical" evidence="12">
    <location>
        <begin position="39"/>
        <end position="59"/>
    </location>
</feature>
<dbReference type="GO" id="GO:0031419">
    <property type="term" value="F:cobalamin binding"/>
    <property type="evidence" value="ECO:0007669"/>
    <property type="project" value="UniProtKB-KW"/>
</dbReference>
<keyword evidence="4" id="KW-0813">Transport</keyword>
<dbReference type="InterPro" id="IPR050854">
    <property type="entry name" value="LMBD1_LysCbl_Transport"/>
</dbReference>
<keyword evidence="10" id="KW-0170">Cobalt</keyword>
<keyword evidence="8 12" id="KW-0472">Membrane</keyword>
<feature type="transmembrane region" description="Helical" evidence="12">
    <location>
        <begin position="511"/>
        <end position="531"/>
    </location>
</feature>
<organism evidence="13">
    <name type="scientific">Blumeria graminis f. sp. tritici 96224</name>
    <dbReference type="NCBI Taxonomy" id="1268274"/>
    <lineage>
        <taxon>Eukaryota</taxon>
        <taxon>Fungi</taxon>
        <taxon>Dikarya</taxon>
        <taxon>Ascomycota</taxon>
        <taxon>Pezizomycotina</taxon>
        <taxon>Leotiomycetes</taxon>
        <taxon>Erysiphales</taxon>
        <taxon>Erysiphaceae</taxon>
        <taxon>Blumeria</taxon>
    </lineage>
</organism>
<evidence type="ECO:0000256" key="7">
    <source>
        <dbReference type="ARBA" id="ARBA00022989"/>
    </source>
</evidence>